<dbReference type="GO" id="GO:0000160">
    <property type="term" value="P:phosphorelay signal transduction system"/>
    <property type="evidence" value="ECO:0007669"/>
    <property type="project" value="InterPro"/>
</dbReference>
<evidence type="ECO:0000313" key="5">
    <source>
        <dbReference type="EMBL" id="HGY95024.1"/>
    </source>
</evidence>
<dbReference type="PRINTS" id="PR00469">
    <property type="entry name" value="PNDRDTASEII"/>
</dbReference>
<dbReference type="SUPFAM" id="SSF51905">
    <property type="entry name" value="FAD/NAD(P)-binding domain"/>
    <property type="match status" value="1"/>
</dbReference>
<dbReference type="PRINTS" id="PR00368">
    <property type="entry name" value="FADPNR"/>
</dbReference>
<sequence>MAKPVILAVDDDPNVLEAVVQDLRRKYGAEYRVLRAGSGQAGLDISRQLQERGDAVALYLSDQRMPGMSGVEFLERAQTLYPEARRALLTAYADTEAAIRAINSARIHYYLTKPWDPPEQQFYPVIDDLLVSWKQGYRPPFEGLKVIGPRWTLMDHQVRDFLSRNQVPYLWLDPERDEQATQLLQKYALDDRKLPVVIFPDGSSMAQPDLHSLAEKVGLRTQAKAEYYDVVVVGAGPAGLGAAVYAASEGLSTLILEPEAPGGQAGSSSRIENYLGFPSGITGADLARRAHTQATRFGAEFLTQRASGLRAEGQYRLIEMADGREVSCRVCLLSLGVRYRKLDAPGIESLTGKGVYYGAALVEARSCSDEDVYIVGGANSAGQAAMHFSKFARRVTMLVRGDSLESSMSKYLIDQIAATSNIVVETHTRVLEACGEERLAGLRLETPQGEEMREASALFIFIGAAPQTDWLPPAILRDTNGFVLTGPDLRLQGNLPESWKEDRDPFLLETSMPGVFAAGDVRHGSVKRAATAVGEGAIAVQFVHQYLARY</sequence>
<dbReference type="SUPFAM" id="SSF52172">
    <property type="entry name" value="CheY-like"/>
    <property type="match status" value="1"/>
</dbReference>
<evidence type="ECO:0000256" key="2">
    <source>
        <dbReference type="ARBA" id="ARBA00023002"/>
    </source>
</evidence>
<dbReference type="InterPro" id="IPR036188">
    <property type="entry name" value="FAD/NAD-bd_sf"/>
</dbReference>
<dbReference type="SMART" id="SM00448">
    <property type="entry name" value="REC"/>
    <property type="match status" value="1"/>
</dbReference>
<dbReference type="InterPro" id="IPR023753">
    <property type="entry name" value="FAD/NAD-binding_dom"/>
</dbReference>
<protein>
    <submittedName>
        <fullName evidence="5">FAD-dependent oxidoreductase</fullName>
    </submittedName>
</protein>
<dbReference type="PROSITE" id="PS50110">
    <property type="entry name" value="RESPONSE_REGULATORY"/>
    <property type="match status" value="1"/>
</dbReference>
<dbReference type="EMBL" id="DTKL01000063">
    <property type="protein sequence ID" value="HGY95024.1"/>
    <property type="molecule type" value="Genomic_DNA"/>
</dbReference>
<dbReference type="Pfam" id="PF00072">
    <property type="entry name" value="Response_reg"/>
    <property type="match status" value="1"/>
</dbReference>
<reference evidence="5" key="1">
    <citation type="journal article" date="2020" name="mSystems">
        <title>Genome- and Community-Level Interaction Insights into Carbon Utilization and Element Cycling Functions of Hydrothermarchaeota in Hydrothermal Sediment.</title>
        <authorList>
            <person name="Zhou Z."/>
            <person name="Liu Y."/>
            <person name="Xu W."/>
            <person name="Pan J."/>
            <person name="Luo Z.H."/>
            <person name="Li M."/>
        </authorList>
    </citation>
    <scope>NUCLEOTIDE SEQUENCE [LARGE SCALE GENOMIC DNA]</scope>
    <source>
        <strain evidence="5">SpSt-855</strain>
    </source>
</reference>
<keyword evidence="3" id="KW-0597">Phosphoprotein</keyword>
<evidence type="ECO:0000256" key="1">
    <source>
        <dbReference type="ARBA" id="ARBA00022630"/>
    </source>
</evidence>
<feature type="modified residue" description="4-aspartylphosphate" evidence="3">
    <location>
        <position position="62"/>
    </location>
</feature>
<dbReference type="PANTHER" id="PTHR48105">
    <property type="entry name" value="THIOREDOXIN REDUCTASE 1-RELATED-RELATED"/>
    <property type="match status" value="1"/>
</dbReference>
<name>A0A7V5CTX7_9BACT</name>
<dbReference type="InterPro" id="IPR050097">
    <property type="entry name" value="Ferredoxin-NADP_redctase_2"/>
</dbReference>
<gene>
    <name evidence="5" type="ORF">ENW50_10150</name>
</gene>
<feature type="domain" description="Response regulatory" evidence="4">
    <location>
        <begin position="5"/>
        <end position="128"/>
    </location>
</feature>
<accession>A0A7V5CTX7</accession>
<evidence type="ECO:0000259" key="4">
    <source>
        <dbReference type="PROSITE" id="PS50110"/>
    </source>
</evidence>
<dbReference type="Gene3D" id="3.40.50.2300">
    <property type="match status" value="1"/>
</dbReference>
<dbReference type="Gene3D" id="3.40.30.10">
    <property type="entry name" value="Glutaredoxin"/>
    <property type="match status" value="1"/>
</dbReference>
<comment type="caution">
    <text evidence="5">The sequence shown here is derived from an EMBL/GenBank/DDBJ whole genome shotgun (WGS) entry which is preliminary data.</text>
</comment>
<keyword evidence="2" id="KW-0560">Oxidoreductase</keyword>
<organism evidence="5">
    <name type="scientific">Acidobacterium capsulatum</name>
    <dbReference type="NCBI Taxonomy" id="33075"/>
    <lineage>
        <taxon>Bacteria</taxon>
        <taxon>Pseudomonadati</taxon>
        <taxon>Acidobacteriota</taxon>
        <taxon>Terriglobia</taxon>
        <taxon>Terriglobales</taxon>
        <taxon>Acidobacteriaceae</taxon>
        <taxon>Acidobacterium</taxon>
    </lineage>
</organism>
<dbReference type="InterPro" id="IPR001789">
    <property type="entry name" value="Sig_transdc_resp-reg_receiver"/>
</dbReference>
<keyword evidence="1" id="KW-0285">Flavoprotein</keyword>
<dbReference type="AlphaFoldDB" id="A0A7V5CTX7"/>
<dbReference type="CDD" id="cd17595">
    <property type="entry name" value="REC_TrxB"/>
    <property type="match status" value="1"/>
</dbReference>
<evidence type="ECO:0000256" key="3">
    <source>
        <dbReference type="PROSITE-ProRule" id="PRU00169"/>
    </source>
</evidence>
<dbReference type="InterPro" id="IPR011006">
    <property type="entry name" value="CheY-like_superfamily"/>
</dbReference>
<proteinExistence type="predicted"/>
<dbReference type="Pfam" id="PF07992">
    <property type="entry name" value="Pyr_redox_2"/>
    <property type="match status" value="1"/>
</dbReference>
<dbReference type="GO" id="GO:0016491">
    <property type="term" value="F:oxidoreductase activity"/>
    <property type="evidence" value="ECO:0007669"/>
    <property type="project" value="UniProtKB-KW"/>
</dbReference>
<dbReference type="Gene3D" id="3.50.50.60">
    <property type="entry name" value="FAD/NAD(P)-binding domain"/>
    <property type="match status" value="2"/>
</dbReference>